<gene>
    <name evidence="1" type="primary">ORF89931</name>
</gene>
<name>A0A0B6ZZY1_9EUPU</name>
<sequence length="51" mass="5730">YARSGKGIKWKLMSKLEDLDFADDLDLLSHRLQDMQEKTGCSGRNGTTGRS</sequence>
<protein>
    <submittedName>
        <fullName evidence="1">Uncharacterized protein</fullName>
    </submittedName>
</protein>
<dbReference type="EMBL" id="HACG01027298">
    <property type="protein sequence ID" value="CEK74163.1"/>
    <property type="molecule type" value="Transcribed_RNA"/>
</dbReference>
<evidence type="ECO:0000313" key="1">
    <source>
        <dbReference type="EMBL" id="CEK74163.1"/>
    </source>
</evidence>
<accession>A0A0B6ZZY1</accession>
<reference evidence="1" key="1">
    <citation type="submission" date="2014-12" db="EMBL/GenBank/DDBJ databases">
        <title>Insight into the proteome of Arion vulgaris.</title>
        <authorList>
            <person name="Aradska J."/>
            <person name="Bulat T."/>
            <person name="Smidak R."/>
            <person name="Sarate P."/>
            <person name="Gangsoo J."/>
            <person name="Sialana F."/>
            <person name="Bilban M."/>
            <person name="Lubec G."/>
        </authorList>
    </citation>
    <scope>NUCLEOTIDE SEQUENCE</scope>
    <source>
        <tissue evidence="1">Skin</tissue>
    </source>
</reference>
<dbReference type="AlphaFoldDB" id="A0A0B6ZZY1"/>
<feature type="non-terminal residue" evidence="1">
    <location>
        <position position="1"/>
    </location>
</feature>
<organism evidence="1">
    <name type="scientific">Arion vulgaris</name>
    <dbReference type="NCBI Taxonomy" id="1028688"/>
    <lineage>
        <taxon>Eukaryota</taxon>
        <taxon>Metazoa</taxon>
        <taxon>Spiralia</taxon>
        <taxon>Lophotrochozoa</taxon>
        <taxon>Mollusca</taxon>
        <taxon>Gastropoda</taxon>
        <taxon>Heterobranchia</taxon>
        <taxon>Euthyneura</taxon>
        <taxon>Panpulmonata</taxon>
        <taxon>Eupulmonata</taxon>
        <taxon>Stylommatophora</taxon>
        <taxon>Helicina</taxon>
        <taxon>Arionoidea</taxon>
        <taxon>Arionidae</taxon>
        <taxon>Arion</taxon>
    </lineage>
</organism>
<proteinExistence type="predicted"/>